<sequence>MVIVMSDKMSKEDLIKRIQQSPSGKVWNEDEIKQLLMTNPKAVYSGILAIYKLQTEEEKKSRETQVQNGMGFNANDSVIMSSFAEQILQGKILSQRQFAVASKRILKYVNQLTDIANEDYY</sequence>
<geneLocation type="plasmid" evidence="1">
    <name>pAM65-52-2-350K</name>
</geneLocation>
<gene>
    <name evidence="1" type="ORF">ATN07_30800</name>
</gene>
<keyword evidence="1" id="KW-0614">Plasmid</keyword>
<proteinExistence type="predicted"/>
<dbReference type="AlphaFoldDB" id="A0A160LI12"/>
<protein>
    <submittedName>
        <fullName evidence="1">Uncharacterized protein</fullName>
    </submittedName>
</protein>
<dbReference type="EMBL" id="CP013277">
    <property type="protein sequence ID" value="AND28098.1"/>
    <property type="molecule type" value="Genomic_DNA"/>
</dbReference>
<organism evidence="1">
    <name type="scientific">Bacillus thuringiensis subsp. israelensis</name>
    <dbReference type="NCBI Taxonomy" id="1430"/>
    <lineage>
        <taxon>Bacteria</taxon>
        <taxon>Bacillati</taxon>
        <taxon>Bacillota</taxon>
        <taxon>Bacilli</taxon>
        <taxon>Bacillales</taxon>
        <taxon>Bacillaceae</taxon>
        <taxon>Bacillus</taxon>
        <taxon>Bacillus cereus group</taxon>
    </lineage>
</organism>
<accession>A0A160LI12</accession>
<evidence type="ECO:0000313" key="1">
    <source>
        <dbReference type="EMBL" id="AND28098.1"/>
    </source>
</evidence>
<reference evidence="1" key="1">
    <citation type="journal article" date="2017" name="Res. Microbiol.">
        <title>Comparative genomics of extrachromosomal elements in Bacillus thuringiensis subsp. israelensis.</title>
        <authorList>
            <person name="Bolotin A."/>
            <person name="Gillis A."/>
            <person name="Sanchis V."/>
            <person name="Nielsen-LeRoux C."/>
            <person name="Mahillon J."/>
            <person name="Lereclus D."/>
            <person name="Sorokin A."/>
        </authorList>
    </citation>
    <scope>NUCLEOTIDE SEQUENCE</scope>
    <source>
        <strain evidence="1">AM65-52</strain>
        <plasmid evidence="1">pAM65-52-2-350K</plasmid>
    </source>
</reference>
<name>A0A160LI12_BACTI</name>